<sequence length="167" mass="17101">MRGMGRALGTLAVLLLCAGCGAGEVATQPPPTTTVPSGHAVVVPQPAPTSLAPKSCTPDPATVRAVPAPLIPKVAREPLSPEGNVAGTELAAKIRPVLERVCASGDFSPEATRKALAGYDARVFRPDESITGVAFVITVPRACVLGELRPGNVRISVEGTTKSARCE</sequence>
<keyword evidence="1" id="KW-0732">Signal</keyword>
<organism evidence="2 3">
    <name type="scientific">Lentzea roselyniae</name>
    <dbReference type="NCBI Taxonomy" id="531940"/>
    <lineage>
        <taxon>Bacteria</taxon>
        <taxon>Bacillati</taxon>
        <taxon>Actinomycetota</taxon>
        <taxon>Actinomycetes</taxon>
        <taxon>Pseudonocardiales</taxon>
        <taxon>Pseudonocardiaceae</taxon>
        <taxon>Lentzea</taxon>
    </lineage>
</organism>
<keyword evidence="3" id="KW-1185">Reference proteome</keyword>
<evidence type="ECO:0008006" key="4">
    <source>
        <dbReference type="Google" id="ProtNLM"/>
    </source>
</evidence>
<dbReference type="Proteomes" id="UP001500711">
    <property type="component" value="Unassembled WGS sequence"/>
</dbReference>
<evidence type="ECO:0000256" key="1">
    <source>
        <dbReference type="SAM" id="SignalP"/>
    </source>
</evidence>
<feature type="chain" id="PRO_5045627869" description="DUF732 domain-containing protein" evidence="1">
    <location>
        <begin position="23"/>
        <end position="167"/>
    </location>
</feature>
<feature type="signal peptide" evidence="1">
    <location>
        <begin position="1"/>
        <end position="22"/>
    </location>
</feature>
<gene>
    <name evidence="2" type="ORF">GCM10022267_60780</name>
</gene>
<comment type="caution">
    <text evidence="2">The sequence shown here is derived from an EMBL/GenBank/DDBJ whole genome shotgun (WGS) entry which is preliminary data.</text>
</comment>
<dbReference type="EMBL" id="BAABBE010000019">
    <property type="protein sequence ID" value="GAA3666299.1"/>
    <property type="molecule type" value="Genomic_DNA"/>
</dbReference>
<protein>
    <recommendedName>
        <fullName evidence="4">DUF732 domain-containing protein</fullName>
    </recommendedName>
</protein>
<name>A0ABP7BS04_9PSEU</name>
<reference evidence="3" key="1">
    <citation type="journal article" date="2019" name="Int. J. Syst. Evol. Microbiol.">
        <title>The Global Catalogue of Microorganisms (GCM) 10K type strain sequencing project: providing services to taxonomists for standard genome sequencing and annotation.</title>
        <authorList>
            <consortium name="The Broad Institute Genomics Platform"/>
            <consortium name="The Broad Institute Genome Sequencing Center for Infectious Disease"/>
            <person name="Wu L."/>
            <person name="Ma J."/>
        </authorList>
    </citation>
    <scope>NUCLEOTIDE SEQUENCE [LARGE SCALE GENOMIC DNA]</scope>
    <source>
        <strain evidence="3">JCM 17494</strain>
    </source>
</reference>
<proteinExistence type="predicted"/>
<accession>A0ABP7BS04</accession>
<evidence type="ECO:0000313" key="2">
    <source>
        <dbReference type="EMBL" id="GAA3666299.1"/>
    </source>
</evidence>
<evidence type="ECO:0000313" key="3">
    <source>
        <dbReference type="Proteomes" id="UP001500711"/>
    </source>
</evidence>